<dbReference type="EMBL" id="MU266416">
    <property type="protein sequence ID" value="KAH7924789.1"/>
    <property type="molecule type" value="Genomic_DNA"/>
</dbReference>
<evidence type="ECO:0000313" key="1">
    <source>
        <dbReference type="EMBL" id="KAH7924789.1"/>
    </source>
</evidence>
<name>A0ACB8BGU4_9AGAM</name>
<accession>A0ACB8BGU4</accession>
<proteinExistence type="predicted"/>
<reference evidence="1" key="1">
    <citation type="journal article" date="2021" name="New Phytol.">
        <title>Evolutionary innovations through gain and loss of genes in the ectomycorrhizal Boletales.</title>
        <authorList>
            <person name="Wu G."/>
            <person name="Miyauchi S."/>
            <person name="Morin E."/>
            <person name="Kuo A."/>
            <person name="Drula E."/>
            <person name="Varga T."/>
            <person name="Kohler A."/>
            <person name="Feng B."/>
            <person name="Cao Y."/>
            <person name="Lipzen A."/>
            <person name="Daum C."/>
            <person name="Hundley H."/>
            <person name="Pangilinan J."/>
            <person name="Johnson J."/>
            <person name="Barry K."/>
            <person name="LaButti K."/>
            <person name="Ng V."/>
            <person name="Ahrendt S."/>
            <person name="Min B."/>
            <person name="Choi I.G."/>
            <person name="Park H."/>
            <person name="Plett J.M."/>
            <person name="Magnuson J."/>
            <person name="Spatafora J.W."/>
            <person name="Nagy L.G."/>
            <person name="Henrissat B."/>
            <person name="Grigoriev I.V."/>
            <person name="Yang Z.L."/>
            <person name="Xu J."/>
            <person name="Martin F.M."/>
        </authorList>
    </citation>
    <scope>NUCLEOTIDE SEQUENCE</scope>
    <source>
        <strain evidence="1">KUC20120723A-06</strain>
    </source>
</reference>
<evidence type="ECO:0000313" key="2">
    <source>
        <dbReference type="Proteomes" id="UP000790709"/>
    </source>
</evidence>
<organism evidence="1 2">
    <name type="scientific">Leucogyrophana mollusca</name>
    <dbReference type="NCBI Taxonomy" id="85980"/>
    <lineage>
        <taxon>Eukaryota</taxon>
        <taxon>Fungi</taxon>
        <taxon>Dikarya</taxon>
        <taxon>Basidiomycota</taxon>
        <taxon>Agaricomycotina</taxon>
        <taxon>Agaricomycetes</taxon>
        <taxon>Agaricomycetidae</taxon>
        <taxon>Boletales</taxon>
        <taxon>Boletales incertae sedis</taxon>
        <taxon>Leucogyrophana</taxon>
    </lineage>
</organism>
<comment type="caution">
    <text evidence="1">The sequence shown here is derived from an EMBL/GenBank/DDBJ whole genome shotgun (WGS) entry which is preliminary data.</text>
</comment>
<protein>
    <submittedName>
        <fullName evidence="1">Uncharacterized protein</fullName>
    </submittedName>
</protein>
<keyword evidence="2" id="KW-1185">Reference proteome</keyword>
<gene>
    <name evidence="1" type="ORF">BV22DRAFT_1119960</name>
</gene>
<sequence>MTWSLATLLRRLLGWLRQLLKATTASSIRALYLLLGYLRWRSRIHKGNLKLVGDGGSDVDPPESRIISRQRVTILPSYDPSTVSQQVGRSAQDLGSITSVSDQNGSAHHTVANGPAETSGDDAEAHESPGAVEVAERQSRTSSAISIPSLPRPPSSNSAVSTPYLPYTPYTGGVHPVLPPPTPLRSRVVWGVPPNPLPRIPRTLVPIPATEIQRYHRKVRIRSSRSRYTIDPGTRRFEGPAPIAGWITCTHPEGALYFYHPEKRIFTDANLFKHKNLDVINACAEQIYDHAKTQGIELTRESELVLEILGERNAKQWQCGYYFVEHETRSLFWAHPYEAEPIFGGVKGVKSASHIKYAVEAQYWMHCELFPNNRAIPQMLFEELKEIIMHATAETITSDTSLAPFDREELAKMLDLMDYLEASAGKRYPHSMCVMARFLRMFARTKFFNFCGQVGARLDADQTVYYKDKRRKSIFLRFLSPLLFGAPDIHTKGLKTIWVDQLVNHIPWKKFIDSLNSEWQEFTLYATVVLNANVAFLAVPGVDLGTGGNESPAQIASYISIVNSVGAVILGLLLVRQNRTKGRESAEEAASFMTRMTQSMFGTETLAILYSLPYALLMWGMVFFVLAFSFLVFDQTHLVTRSTVGTSGAIVALFVFSTIWAAWDNRIPHYWRTFKRDMRSSLATWRKRVRPPNKRGGGSGGQSRASSVDNDSDSAVQSESEGEP</sequence>
<dbReference type="Proteomes" id="UP000790709">
    <property type="component" value="Unassembled WGS sequence"/>
</dbReference>